<evidence type="ECO:0000313" key="2">
    <source>
        <dbReference type="EMBL" id="AUV83691.1"/>
    </source>
</evidence>
<sequence length="103" mass="10809">MLRNRDGTPVDPVPFLVVASLGFLVAFSFGPIYAGAVGLSLPVGLSLSAGLFVAVTVGAYVRLVWHARPALRAEIPPATRLARLVYGALCLALLMLLLALPLL</sequence>
<keyword evidence="3" id="KW-1185">Reference proteome</keyword>
<evidence type="ECO:0000313" key="3">
    <source>
        <dbReference type="Proteomes" id="UP000236584"/>
    </source>
</evidence>
<dbReference type="GeneID" id="35594479"/>
<protein>
    <submittedName>
        <fullName evidence="2">Uncharacterized protein</fullName>
    </submittedName>
</protein>
<feature type="transmembrane region" description="Helical" evidence="1">
    <location>
        <begin position="12"/>
        <end position="33"/>
    </location>
</feature>
<dbReference type="Proteomes" id="UP000236584">
    <property type="component" value="Chromosome"/>
</dbReference>
<accession>A0A2I8VP34</accession>
<dbReference type="OrthoDB" id="187492at2157"/>
<feature type="transmembrane region" description="Helical" evidence="1">
    <location>
        <begin position="84"/>
        <end position="102"/>
    </location>
</feature>
<keyword evidence="1" id="KW-0812">Transmembrane</keyword>
<gene>
    <name evidence="2" type="ORF">C2R22_20265</name>
</gene>
<feature type="transmembrane region" description="Helical" evidence="1">
    <location>
        <begin position="39"/>
        <end position="63"/>
    </location>
</feature>
<dbReference type="EMBL" id="CP026309">
    <property type="protein sequence ID" value="AUV83691.1"/>
    <property type="molecule type" value="Genomic_DNA"/>
</dbReference>
<proteinExistence type="predicted"/>
<dbReference type="AlphaFoldDB" id="A0A2I8VP34"/>
<organism evidence="2 3">
    <name type="scientific">Salinigranum rubrum</name>
    <dbReference type="NCBI Taxonomy" id="755307"/>
    <lineage>
        <taxon>Archaea</taxon>
        <taxon>Methanobacteriati</taxon>
        <taxon>Methanobacteriota</taxon>
        <taxon>Stenosarchaea group</taxon>
        <taxon>Halobacteria</taxon>
        <taxon>Halobacteriales</taxon>
        <taxon>Haloferacaceae</taxon>
        <taxon>Salinigranum</taxon>
    </lineage>
</organism>
<name>A0A2I8VP34_9EURY</name>
<keyword evidence="1" id="KW-0472">Membrane</keyword>
<keyword evidence="1" id="KW-1133">Transmembrane helix</keyword>
<reference evidence="2 3" key="1">
    <citation type="submission" date="2018-01" db="EMBL/GenBank/DDBJ databases">
        <title>Complete genome sequence of Salinigranum rubrum GX10T, an extremely halophilic archaeon isolated from a marine solar saltern.</title>
        <authorList>
            <person name="Han S."/>
        </authorList>
    </citation>
    <scope>NUCLEOTIDE SEQUENCE [LARGE SCALE GENOMIC DNA]</scope>
    <source>
        <strain evidence="2 3">GX10</strain>
    </source>
</reference>
<dbReference type="RefSeq" id="WP_103427380.1">
    <property type="nucleotide sequence ID" value="NZ_CP026309.1"/>
</dbReference>
<dbReference type="KEGG" id="srub:C2R22_20265"/>
<evidence type="ECO:0000256" key="1">
    <source>
        <dbReference type="SAM" id="Phobius"/>
    </source>
</evidence>